<reference evidence="2 3" key="1">
    <citation type="submission" date="2024-06" db="EMBL/GenBank/DDBJ databases">
        <title>The Natural Products Discovery Center: Release of the First 8490 Sequenced Strains for Exploring Actinobacteria Biosynthetic Diversity.</title>
        <authorList>
            <person name="Kalkreuter E."/>
            <person name="Kautsar S.A."/>
            <person name="Yang D."/>
            <person name="Bader C.D."/>
            <person name="Teijaro C.N."/>
            <person name="Fluegel L."/>
            <person name="Davis C.M."/>
            <person name="Simpson J.R."/>
            <person name="Lauterbach L."/>
            <person name="Steele A.D."/>
            <person name="Gui C."/>
            <person name="Meng S."/>
            <person name="Li G."/>
            <person name="Viehrig K."/>
            <person name="Ye F."/>
            <person name="Su P."/>
            <person name="Kiefer A.F."/>
            <person name="Nichols A."/>
            <person name="Cepeda A.J."/>
            <person name="Yan W."/>
            <person name="Fan B."/>
            <person name="Jiang Y."/>
            <person name="Adhikari A."/>
            <person name="Zheng C.-J."/>
            <person name="Schuster L."/>
            <person name="Cowan T.M."/>
            <person name="Smanski M.J."/>
            <person name="Chevrette M.G."/>
            <person name="De Carvalho L.P.S."/>
            <person name="Shen B."/>
        </authorList>
    </citation>
    <scope>NUCLEOTIDE SEQUENCE [LARGE SCALE GENOMIC DNA]</scope>
    <source>
        <strain evidence="2 3">NPDC050403</strain>
    </source>
</reference>
<keyword evidence="3" id="KW-1185">Reference proteome</keyword>
<name>A0ABV3FRM7_9NOCA</name>
<dbReference type="InterPro" id="IPR003010">
    <property type="entry name" value="C-N_Hydrolase"/>
</dbReference>
<organism evidence="2 3">
    <name type="scientific">Nocardia aurea</name>
    <dbReference type="NCBI Taxonomy" id="2144174"/>
    <lineage>
        <taxon>Bacteria</taxon>
        <taxon>Bacillati</taxon>
        <taxon>Actinomycetota</taxon>
        <taxon>Actinomycetes</taxon>
        <taxon>Mycobacteriales</taxon>
        <taxon>Nocardiaceae</taxon>
        <taxon>Nocardia</taxon>
    </lineage>
</organism>
<evidence type="ECO:0000313" key="2">
    <source>
        <dbReference type="EMBL" id="MEV0708082.1"/>
    </source>
</evidence>
<dbReference type="InterPro" id="IPR036526">
    <property type="entry name" value="C-N_Hydrolase_sf"/>
</dbReference>
<proteinExistence type="predicted"/>
<dbReference type="SUPFAM" id="SSF56317">
    <property type="entry name" value="Carbon-nitrogen hydrolase"/>
    <property type="match status" value="1"/>
</dbReference>
<dbReference type="PROSITE" id="PS50263">
    <property type="entry name" value="CN_HYDROLASE"/>
    <property type="match status" value="1"/>
</dbReference>
<evidence type="ECO:0000259" key="1">
    <source>
        <dbReference type="PROSITE" id="PS50263"/>
    </source>
</evidence>
<evidence type="ECO:0000313" key="3">
    <source>
        <dbReference type="Proteomes" id="UP001551695"/>
    </source>
</evidence>
<accession>A0ABV3FRM7</accession>
<protein>
    <recommendedName>
        <fullName evidence="1">CN hydrolase domain-containing protein</fullName>
    </recommendedName>
</protein>
<sequence length="46" mass="4798">MRIGAAQARPAWLNPTAGTKTVVQWSSRAADAGVELPAFPEAFLSG</sequence>
<dbReference type="EMBL" id="JBFAKC010000004">
    <property type="protein sequence ID" value="MEV0708082.1"/>
    <property type="molecule type" value="Genomic_DNA"/>
</dbReference>
<dbReference type="Proteomes" id="UP001551695">
    <property type="component" value="Unassembled WGS sequence"/>
</dbReference>
<feature type="domain" description="CN hydrolase" evidence="1">
    <location>
        <begin position="1"/>
        <end position="46"/>
    </location>
</feature>
<dbReference type="Gene3D" id="3.60.110.10">
    <property type="entry name" value="Carbon-nitrogen hydrolase"/>
    <property type="match status" value="1"/>
</dbReference>
<gene>
    <name evidence="2" type="ORF">AB0I48_10990</name>
</gene>
<comment type="caution">
    <text evidence="2">The sequence shown here is derived from an EMBL/GenBank/DDBJ whole genome shotgun (WGS) entry which is preliminary data.</text>
</comment>
<dbReference type="RefSeq" id="WP_357782346.1">
    <property type="nucleotide sequence ID" value="NZ_JBFAKC010000004.1"/>
</dbReference>